<accession>W7IS65</accession>
<feature type="region of interest" description="Disordered" evidence="1">
    <location>
        <begin position="1"/>
        <end position="23"/>
    </location>
</feature>
<name>W7IS65_9PSEU</name>
<dbReference type="STRING" id="909613.UO65_5448"/>
<protein>
    <submittedName>
        <fullName evidence="2">Uncharacterized protein</fullName>
    </submittedName>
</protein>
<dbReference type="AlphaFoldDB" id="W7IS65"/>
<keyword evidence="3" id="KW-1185">Reference proteome</keyword>
<dbReference type="EMBL" id="AYXG01000210">
    <property type="protein sequence ID" value="EWC59291.1"/>
    <property type="molecule type" value="Genomic_DNA"/>
</dbReference>
<comment type="caution">
    <text evidence="2">The sequence shown here is derived from an EMBL/GenBank/DDBJ whole genome shotgun (WGS) entry which is preliminary data.</text>
</comment>
<proteinExistence type="predicted"/>
<dbReference type="Proteomes" id="UP000019277">
    <property type="component" value="Unassembled WGS sequence"/>
</dbReference>
<evidence type="ECO:0000313" key="3">
    <source>
        <dbReference type="Proteomes" id="UP000019277"/>
    </source>
</evidence>
<evidence type="ECO:0000256" key="1">
    <source>
        <dbReference type="SAM" id="MobiDB-lite"/>
    </source>
</evidence>
<organism evidence="2 3">
    <name type="scientific">Actinokineospora spheciospongiae</name>
    <dbReference type="NCBI Taxonomy" id="909613"/>
    <lineage>
        <taxon>Bacteria</taxon>
        <taxon>Bacillati</taxon>
        <taxon>Actinomycetota</taxon>
        <taxon>Actinomycetes</taxon>
        <taxon>Pseudonocardiales</taxon>
        <taxon>Pseudonocardiaceae</taxon>
        <taxon>Actinokineospora</taxon>
    </lineage>
</organism>
<evidence type="ECO:0000313" key="2">
    <source>
        <dbReference type="EMBL" id="EWC59291.1"/>
    </source>
</evidence>
<reference evidence="2 3" key="1">
    <citation type="journal article" date="2014" name="Genome Announc.">
        <title>Draft Genome Sequence of the Antitrypanosomally Active Sponge-Associated Bacterium Actinokineospora sp. Strain EG49.</title>
        <authorList>
            <person name="Harjes J."/>
            <person name="Ryu T."/>
            <person name="Abdelmohsen U.R."/>
            <person name="Moitinho-Silva L."/>
            <person name="Horn H."/>
            <person name="Ravasi T."/>
            <person name="Hentschel U."/>
        </authorList>
    </citation>
    <scope>NUCLEOTIDE SEQUENCE [LARGE SCALE GENOMIC DNA]</scope>
    <source>
        <strain evidence="2 3">EG49</strain>
    </source>
</reference>
<sequence>MRAKNPNMSCLPGGRVSNGSKPGFTSRYISTTKDVGVLEEWNEGRAVRIDLDEFGGRVIDASTQAACAAGGIRGATANRLAENSEEVLLEGFVPSGAVRWLGKV</sequence>
<gene>
    <name evidence="2" type="ORF">UO65_5448</name>
</gene>